<gene>
    <name evidence="3" type="ORF">COA96_14945</name>
</gene>
<feature type="transmembrane region" description="Helical" evidence="1">
    <location>
        <begin position="174"/>
        <end position="193"/>
    </location>
</feature>
<feature type="transmembrane region" description="Helical" evidence="1">
    <location>
        <begin position="213"/>
        <end position="230"/>
    </location>
</feature>
<dbReference type="AlphaFoldDB" id="A0A2A5AS01"/>
<protein>
    <submittedName>
        <fullName evidence="3">EamA family transporter</fullName>
    </submittedName>
</protein>
<feature type="domain" description="EamA" evidence="2">
    <location>
        <begin position="5"/>
        <end position="131"/>
    </location>
</feature>
<organism evidence="3 4">
    <name type="scientific">SAR86 cluster bacterium</name>
    <dbReference type="NCBI Taxonomy" id="2030880"/>
    <lineage>
        <taxon>Bacteria</taxon>
        <taxon>Pseudomonadati</taxon>
        <taxon>Pseudomonadota</taxon>
        <taxon>Gammaproteobacteria</taxon>
        <taxon>SAR86 cluster</taxon>
    </lineage>
</organism>
<evidence type="ECO:0000259" key="2">
    <source>
        <dbReference type="Pfam" id="PF00892"/>
    </source>
</evidence>
<feature type="transmembrane region" description="Helical" evidence="1">
    <location>
        <begin position="102"/>
        <end position="132"/>
    </location>
</feature>
<feature type="transmembrane region" description="Helical" evidence="1">
    <location>
        <begin position="263"/>
        <end position="280"/>
    </location>
</feature>
<feature type="transmembrane region" description="Helical" evidence="1">
    <location>
        <begin position="30"/>
        <end position="49"/>
    </location>
</feature>
<dbReference type="Proteomes" id="UP000218327">
    <property type="component" value="Unassembled WGS sequence"/>
</dbReference>
<keyword evidence="1" id="KW-0812">Transmembrane</keyword>
<comment type="caution">
    <text evidence="3">The sequence shown here is derived from an EMBL/GenBank/DDBJ whole genome shotgun (WGS) entry which is preliminary data.</text>
</comment>
<feature type="transmembrane region" description="Helical" evidence="1">
    <location>
        <begin position="236"/>
        <end position="256"/>
    </location>
</feature>
<dbReference type="InterPro" id="IPR000620">
    <property type="entry name" value="EamA_dom"/>
</dbReference>
<dbReference type="Gene3D" id="1.10.3730.20">
    <property type="match status" value="1"/>
</dbReference>
<dbReference type="SUPFAM" id="SSF103481">
    <property type="entry name" value="Multidrug resistance efflux transporter EmrE"/>
    <property type="match status" value="2"/>
</dbReference>
<dbReference type="Pfam" id="PF00892">
    <property type="entry name" value="EamA"/>
    <property type="match status" value="2"/>
</dbReference>
<reference evidence="4" key="1">
    <citation type="submission" date="2017-08" db="EMBL/GenBank/DDBJ databases">
        <title>A dynamic microbial community with high functional redundancy inhabits the cold, oxic subseafloor aquifer.</title>
        <authorList>
            <person name="Tully B.J."/>
            <person name="Wheat C.G."/>
            <person name="Glazer B.T."/>
            <person name="Huber J.A."/>
        </authorList>
    </citation>
    <scope>NUCLEOTIDE SEQUENCE [LARGE SCALE GENOMIC DNA]</scope>
</reference>
<feature type="transmembrane region" description="Helical" evidence="1">
    <location>
        <begin position="144"/>
        <end position="162"/>
    </location>
</feature>
<accession>A0A2A5AS01</accession>
<feature type="transmembrane region" description="Helical" evidence="1">
    <location>
        <begin position="61"/>
        <end position="82"/>
    </location>
</feature>
<sequence length="281" mass="30413">MSPLIFSAVLFAALLHACWNALIKVSGDRLVVMAVTTSISSILVIPALIYLPLPAVESWPYLAASAFVHTFYMLLLVKAYGFGDFAQVYPLSRGSAPMLTAILSFFILSEAMSAVEIAGMLLIVLGIFGLVLERSAGVLQLSRPALIYSLLTGLCITGYSLVDGIGARLSGNSTSFTLWMFFLDGFMVPIVAYRRRPRKILINTLKSVWKSGLVVSLLSMVGYAIIVWAFSQARIAPVAVLRETSVLFAMLISVFLIKEAFSLLRVGIVLLILGGIILLGI</sequence>
<name>A0A2A5AS01_9GAMM</name>
<keyword evidence="1" id="KW-0472">Membrane</keyword>
<dbReference type="InterPro" id="IPR037185">
    <property type="entry name" value="EmrE-like"/>
</dbReference>
<evidence type="ECO:0000313" key="4">
    <source>
        <dbReference type="Proteomes" id="UP000218327"/>
    </source>
</evidence>
<evidence type="ECO:0000313" key="3">
    <source>
        <dbReference type="EMBL" id="PCJ22025.1"/>
    </source>
</evidence>
<dbReference type="GO" id="GO:0016020">
    <property type="term" value="C:membrane"/>
    <property type="evidence" value="ECO:0007669"/>
    <property type="project" value="InterPro"/>
</dbReference>
<dbReference type="EMBL" id="NVVJ01000067">
    <property type="protein sequence ID" value="PCJ22025.1"/>
    <property type="molecule type" value="Genomic_DNA"/>
</dbReference>
<feature type="domain" description="EamA" evidence="2">
    <location>
        <begin position="145"/>
        <end position="279"/>
    </location>
</feature>
<keyword evidence="1" id="KW-1133">Transmembrane helix</keyword>
<evidence type="ECO:0000256" key="1">
    <source>
        <dbReference type="SAM" id="Phobius"/>
    </source>
</evidence>
<proteinExistence type="predicted"/>